<evidence type="ECO:0000259" key="2">
    <source>
        <dbReference type="SMART" id="SM00646"/>
    </source>
</evidence>
<dbReference type="InterPro" id="IPR050695">
    <property type="entry name" value="N-acetylmuramoyl_amidase_3"/>
</dbReference>
<dbReference type="GO" id="GO:0009253">
    <property type="term" value="P:peptidoglycan catabolic process"/>
    <property type="evidence" value="ECO:0007669"/>
    <property type="project" value="InterPro"/>
</dbReference>
<keyword evidence="1 3" id="KW-0378">Hydrolase</keyword>
<feature type="domain" description="MurNAc-LAA" evidence="2">
    <location>
        <begin position="133"/>
        <end position="258"/>
    </location>
</feature>
<dbReference type="Gene3D" id="3.40.630.40">
    <property type="entry name" value="Zn-dependent exopeptidases"/>
    <property type="match status" value="1"/>
</dbReference>
<proteinExistence type="predicted"/>
<organism evidence="3">
    <name type="scientific">metagenome</name>
    <dbReference type="NCBI Taxonomy" id="256318"/>
    <lineage>
        <taxon>unclassified sequences</taxon>
        <taxon>metagenomes</taxon>
    </lineage>
</organism>
<name>A0A2P2C6F9_9ZZZZ</name>
<dbReference type="PANTHER" id="PTHR30404:SF0">
    <property type="entry name" value="N-ACETYLMURAMOYL-L-ALANINE AMIDASE AMIC"/>
    <property type="match status" value="1"/>
</dbReference>
<dbReference type="InterPro" id="IPR002508">
    <property type="entry name" value="MurNAc-LAA_cat"/>
</dbReference>
<dbReference type="GO" id="GO:0008745">
    <property type="term" value="F:N-acetylmuramoyl-L-alanine amidase activity"/>
    <property type="evidence" value="ECO:0007669"/>
    <property type="project" value="InterPro"/>
</dbReference>
<dbReference type="CDD" id="cd02696">
    <property type="entry name" value="MurNAc-LAA"/>
    <property type="match status" value="1"/>
</dbReference>
<evidence type="ECO:0000256" key="1">
    <source>
        <dbReference type="ARBA" id="ARBA00022801"/>
    </source>
</evidence>
<dbReference type="GO" id="GO:0030288">
    <property type="term" value="C:outer membrane-bounded periplasmic space"/>
    <property type="evidence" value="ECO:0007669"/>
    <property type="project" value="TreeGrafter"/>
</dbReference>
<dbReference type="SUPFAM" id="SSF53187">
    <property type="entry name" value="Zn-dependent exopeptidases"/>
    <property type="match status" value="1"/>
</dbReference>
<gene>
    <name evidence="3" type="ORF">NOCA1130111</name>
</gene>
<protein>
    <submittedName>
        <fullName evidence="3">Cell wall hydrolase/autolysin</fullName>
    </submittedName>
</protein>
<dbReference type="AlphaFoldDB" id="A0A2P2C6F9"/>
<reference evidence="3" key="1">
    <citation type="submission" date="2015-08" db="EMBL/GenBank/DDBJ databases">
        <authorList>
            <person name="Babu N.S."/>
            <person name="Beckwith C.J."/>
            <person name="Beseler K.G."/>
            <person name="Brison A."/>
            <person name="Carone J.V."/>
            <person name="Caskin T.P."/>
            <person name="Diamond M."/>
            <person name="Durham M.E."/>
            <person name="Foxe J.M."/>
            <person name="Go M."/>
            <person name="Henderson B.A."/>
            <person name="Jones I.B."/>
            <person name="McGettigan J.A."/>
            <person name="Micheletti S.J."/>
            <person name="Nasrallah M.E."/>
            <person name="Ortiz D."/>
            <person name="Piller C.R."/>
            <person name="Privatt S.R."/>
            <person name="Schneider S.L."/>
            <person name="Sharp S."/>
            <person name="Smith T.C."/>
            <person name="Stanton J.D."/>
            <person name="Ullery H.E."/>
            <person name="Wilson R.J."/>
            <person name="Serrano M.G."/>
            <person name="Buck G."/>
            <person name="Lee V."/>
            <person name="Wang Y."/>
            <person name="Carvalho R."/>
            <person name="Voegtly L."/>
            <person name="Shi R."/>
            <person name="Duckworth R."/>
            <person name="Johnson A."/>
            <person name="Loviza R."/>
            <person name="Walstead R."/>
            <person name="Shah Z."/>
            <person name="Kiflezghi M."/>
            <person name="Wade K."/>
            <person name="Ball S.L."/>
            <person name="Bradley K.W."/>
            <person name="Asai D.J."/>
            <person name="Bowman C.A."/>
            <person name="Russell D.A."/>
            <person name="Pope W.H."/>
            <person name="Jacobs-Sera D."/>
            <person name="Hendrix R.W."/>
            <person name="Hatfull G.F."/>
        </authorList>
    </citation>
    <scope>NUCLEOTIDE SEQUENCE</scope>
</reference>
<accession>A0A2P2C6F9</accession>
<dbReference type="SMART" id="SM00646">
    <property type="entry name" value="Ami_3"/>
    <property type="match status" value="1"/>
</dbReference>
<dbReference type="PANTHER" id="PTHR30404">
    <property type="entry name" value="N-ACETYLMURAMOYL-L-ALANINE AMIDASE"/>
    <property type="match status" value="1"/>
</dbReference>
<sequence length="262" mass="27555">MLLRVAGVALLVLLAGLPAISEDVAVADASPGRPWRPQTSAPLAGKVVVIDPGHQLGNHNYPAQINRLVPAGGFTKPCNTTGTATNGGYPEATFAWQVSRLVVRRLRDLGATVRLTRHSNRQDRWGPCVDARGRAGNGIPADLKLSIHADGSYAAGARGFHVIAPADRAPWTADIFGPSRRLASEVRSGLLGRGFVVANYVAGGDGLDVRADLGTLNLSDVPTVMVELGNMRSAAEARTMTSPRGRVRYARGLVAGVRGFLG</sequence>
<dbReference type="Pfam" id="PF01520">
    <property type="entry name" value="Amidase_3"/>
    <property type="match status" value="1"/>
</dbReference>
<evidence type="ECO:0000313" key="3">
    <source>
        <dbReference type="EMBL" id="CUR57597.1"/>
    </source>
</evidence>
<dbReference type="EMBL" id="CZKB01000005">
    <property type="protein sequence ID" value="CUR57597.1"/>
    <property type="molecule type" value="Genomic_DNA"/>
</dbReference>